<evidence type="ECO:0000313" key="5">
    <source>
        <dbReference type="Proteomes" id="UP000255264"/>
    </source>
</evidence>
<dbReference type="RefSeq" id="WP_115003215.1">
    <property type="nucleotide sequence ID" value="NZ_UGHS01000004.1"/>
</dbReference>
<dbReference type="AlphaFoldDB" id="A0A377IZA4"/>
<dbReference type="GO" id="GO:0015288">
    <property type="term" value="F:porin activity"/>
    <property type="evidence" value="ECO:0007669"/>
    <property type="project" value="InterPro"/>
</dbReference>
<evidence type="ECO:0000313" key="4">
    <source>
        <dbReference type="EMBL" id="STO93503.1"/>
    </source>
</evidence>
<keyword evidence="5" id="KW-1185">Reference proteome</keyword>
<evidence type="ECO:0000256" key="2">
    <source>
        <dbReference type="SAM" id="SignalP"/>
    </source>
</evidence>
<dbReference type="Proteomes" id="UP000255264">
    <property type="component" value="Unassembled WGS sequence"/>
</dbReference>
<accession>A0A377IZA4</accession>
<organism evidence="4 5">
    <name type="scientific">Haemophilus pittmaniae</name>
    <dbReference type="NCBI Taxonomy" id="249188"/>
    <lineage>
        <taxon>Bacteria</taxon>
        <taxon>Pseudomonadati</taxon>
        <taxon>Pseudomonadota</taxon>
        <taxon>Gammaproteobacteria</taxon>
        <taxon>Pasteurellales</taxon>
        <taxon>Pasteurellaceae</taxon>
        <taxon>Haemophilus</taxon>
    </lineage>
</organism>
<dbReference type="EMBL" id="UGHS01000004">
    <property type="protein sequence ID" value="STO93503.1"/>
    <property type="molecule type" value="Genomic_DNA"/>
</dbReference>
<dbReference type="OrthoDB" id="6648740at2"/>
<gene>
    <name evidence="4" type="ORF">NCTC13335_01383</name>
</gene>
<evidence type="ECO:0000259" key="3">
    <source>
        <dbReference type="Pfam" id="PF02462"/>
    </source>
</evidence>
<dbReference type="InterPro" id="IPR003394">
    <property type="entry name" value="Porin_opacity"/>
</dbReference>
<feature type="chain" id="PRO_5016730154" evidence="2">
    <location>
        <begin position="22"/>
        <end position="181"/>
    </location>
</feature>
<feature type="signal peptide" evidence="2">
    <location>
        <begin position="1"/>
        <end position="21"/>
    </location>
</feature>
<protein>
    <submittedName>
        <fullName evidence="4">Opacity protein</fullName>
    </submittedName>
</protein>
<feature type="domain" description="Porin opacity type" evidence="3">
    <location>
        <begin position="53"/>
        <end position="181"/>
    </location>
</feature>
<dbReference type="SUPFAM" id="SSF56925">
    <property type="entry name" value="OMPA-like"/>
    <property type="match status" value="1"/>
</dbReference>
<proteinExistence type="inferred from homology"/>
<reference evidence="4 5" key="1">
    <citation type="submission" date="2018-06" db="EMBL/GenBank/DDBJ databases">
        <authorList>
            <consortium name="Pathogen Informatics"/>
            <person name="Doyle S."/>
        </authorList>
    </citation>
    <scope>NUCLEOTIDE SEQUENCE [LARGE SCALE GENOMIC DNA]</scope>
    <source>
        <strain evidence="4 5">NCTC13335</strain>
    </source>
</reference>
<keyword evidence="2" id="KW-0732">Signal</keyword>
<name>A0A377IZA4_9PAST</name>
<sequence>MKKILLALAVGALAVASTANAGWYAEGDAGISRTKFTSYGDMNKTKIEPRVAVGYKLGNVRVAGDYTYHGKFSGQAAGEQTSARVQGLGASVIYDIDTGSQVQPYVGARVAANHFKVNHSDSSNFRETSETKLGYGALAGAKYKLDHNWYANGAVEYNRLGTYDDTKINNYGAKVGVGYEF</sequence>
<comment type="similarity">
    <text evidence="1">Belongs to the opacity porin family.</text>
</comment>
<dbReference type="InterPro" id="IPR011250">
    <property type="entry name" value="OMP/PagP_B-barrel"/>
</dbReference>
<dbReference type="GO" id="GO:0009279">
    <property type="term" value="C:cell outer membrane"/>
    <property type="evidence" value="ECO:0007669"/>
    <property type="project" value="UniProtKB-ARBA"/>
</dbReference>
<dbReference type="Gene3D" id="2.40.160.20">
    <property type="match status" value="1"/>
</dbReference>
<evidence type="ECO:0000256" key="1">
    <source>
        <dbReference type="ARBA" id="ARBA00009830"/>
    </source>
</evidence>
<dbReference type="Pfam" id="PF02462">
    <property type="entry name" value="Opacity"/>
    <property type="match status" value="1"/>
</dbReference>